<dbReference type="OrthoDB" id="1422302at2759"/>
<comment type="subcellular location">
    <subcellularLocation>
        <location evidence="1">Nucleus</location>
    </subcellularLocation>
</comment>
<keyword evidence="6" id="KW-1133">Transmembrane helix</keyword>
<dbReference type="Gene3D" id="3.40.50.300">
    <property type="entry name" value="P-loop containing nucleotide triphosphate hydrolases"/>
    <property type="match status" value="1"/>
</dbReference>
<dbReference type="GO" id="GO:0005634">
    <property type="term" value="C:nucleus"/>
    <property type="evidence" value="ECO:0007669"/>
    <property type="project" value="UniProtKB-SubCell"/>
</dbReference>
<dbReference type="SUPFAM" id="SSF52540">
    <property type="entry name" value="P-loop containing nucleoside triphosphate hydrolases"/>
    <property type="match status" value="1"/>
</dbReference>
<accession>A0A9Q1GNJ2</accession>
<keyword evidence="3" id="KW-0347">Helicase</keyword>
<evidence type="ECO:0000256" key="5">
    <source>
        <dbReference type="ARBA" id="ARBA00023242"/>
    </source>
</evidence>
<gene>
    <name evidence="7" type="ORF">Cgig2_002955</name>
</gene>
<protein>
    <recommendedName>
        <fullName evidence="9">Helicase C-terminal domain-containing protein</fullName>
    </recommendedName>
</protein>
<organism evidence="7 8">
    <name type="scientific">Carnegiea gigantea</name>
    <dbReference type="NCBI Taxonomy" id="171969"/>
    <lineage>
        <taxon>Eukaryota</taxon>
        <taxon>Viridiplantae</taxon>
        <taxon>Streptophyta</taxon>
        <taxon>Embryophyta</taxon>
        <taxon>Tracheophyta</taxon>
        <taxon>Spermatophyta</taxon>
        <taxon>Magnoliopsida</taxon>
        <taxon>eudicotyledons</taxon>
        <taxon>Gunneridae</taxon>
        <taxon>Pentapetalae</taxon>
        <taxon>Caryophyllales</taxon>
        <taxon>Cactineae</taxon>
        <taxon>Cactaceae</taxon>
        <taxon>Cactoideae</taxon>
        <taxon>Echinocereeae</taxon>
        <taxon>Carnegiea</taxon>
    </lineage>
</organism>
<keyword evidence="8" id="KW-1185">Reference proteome</keyword>
<reference evidence="7" key="1">
    <citation type="submission" date="2022-04" db="EMBL/GenBank/DDBJ databases">
        <title>Carnegiea gigantea Genome sequencing and assembly v2.</title>
        <authorList>
            <person name="Copetti D."/>
            <person name="Sanderson M.J."/>
            <person name="Burquez A."/>
            <person name="Wojciechowski M.F."/>
        </authorList>
    </citation>
    <scope>NUCLEOTIDE SEQUENCE</scope>
    <source>
        <strain evidence="7">SGP5-SGP5p</strain>
        <tissue evidence="7">Aerial part</tissue>
    </source>
</reference>
<keyword evidence="6" id="KW-0812">Transmembrane</keyword>
<evidence type="ECO:0000313" key="7">
    <source>
        <dbReference type="EMBL" id="KAJ8421793.1"/>
    </source>
</evidence>
<evidence type="ECO:0000256" key="4">
    <source>
        <dbReference type="ARBA" id="ARBA00022840"/>
    </source>
</evidence>
<comment type="caution">
    <text evidence="7">The sequence shown here is derived from an EMBL/GenBank/DDBJ whole genome shotgun (WGS) entry which is preliminary data.</text>
</comment>
<dbReference type="GO" id="GO:0005524">
    <property type="term" value="F:ATP binding"/>
    <property type="evidence" value="ECO:0007669"/>
    <property type="project" value="UniProtKB-KW"/>
</dbReference>
<dbReference type="EMBL" id="JAKOGI010002532">
    <property type="protein sequence ID" value="KAJ8421793.1"/>
    <property type="molecule type" value="Genomic_DNA"/>
</dbReference>
<keyword evidence="5" id="KW-0539">Nucleus</keyword>
<sequence>MIIVNGLFTGKEKKKRWLTVIVLVTAPGSTAILILFVFGNWICIRKKKKMETEKAEIEDIRNMESLQFDIDTIIAATCNFSVDNKLGEGGFVFICSFWGEKNALPSYDKFDELIDKKDVGEEVKSKFFHNFSEMFMECSDSFTEQREVFMNRVNNFPNASVLFGSIKARGEGISLVGASRIMILDVHFNPSASDQAIRHAF</sequence>
<dbReference type="Proteomes" id="UP001153076">
    <property type="component" value="Unassembled WGS sequence"/>
</dbReference>
<feature type="transmembrane region" description="Helical" evidence="6">
    <location>
        <begin position="20"/>
        <end position="44"/>
    </location>
</feature>
<evidence type="ECO:0000256" key="6">
    <source>
        <dbReference type="SAM" id="Phobius"/>
    </source>
</evidence>
<evidence type="ECO:0000256" key="2">
    <source>
        <dbReference type="ARBA" id="ARBA00022741"/>
    </source>
</evidence>
<dbReference type="GO" id="GO:0004386">
    <property type="term" value="F:helicase activity"/>
    <property type="evidence" value="ECO:0007669"/>
    <property type="project" value="UniProtKB-KW"/>
</dbReference>
<dbReference type="GO" id="GO:0080188">
    <property type="term" value="P:gene silencing by siRNA-directed DNA methylation"/>
    <property type="evidence" value="ECO:0007669"/>
    <property type="project" value="InterPro"/>
</dbReference>
<dbReference type="InterPro" id="IPR044567">
    <property type="entry name" value="CLSY/DRD1"/>
</dbReference>
<dbReference type="PANTHER" id="PTHR45821:SF1">
    <property type="entry name" value="ATP-DEPENDENT HELICASE FAMILY PROTEIN-RELATED"/>
    <property type="match status" value="1"/>
</dbReference>
<keyword evidence="6" id="KW-0472">Membrane</keyword>
<evidence type="ECO:0000256" key="1">
    <source>
        <dbReference type="ARBA" id="ARBA00004123"/>
    </source>
</evidence>
<evidence type="ECO:0008006" key="9">
    <source>
        <dbReference type="Google" id="ProtNLM"/>
    </source>
</evidence>
<evidence type="ECO:0000313" key="8">
    <source>
        <dbReference type="Proteomes" id="UP001153076"/>
    </source>
</evidence>
<keyword evidence="3" id="KW-0378">Hydrolase</keyword>
<evidence type="ECO:0000256" key="3">
    <source>
        <dbReference type="ARBA" id="ARBA00022806"/>
    </source>
</evidence>
<dbReference type="InterPro" id="IPR027417">
    <property type="entry name" value="P-loop_NTPase"/>
</dbReference>
<keyword evidence="4" id="KW-0067">ATP-binding</keyword>
<dbReference type="AlphaFoldDB" id="A0A9Q1GNJ2"/>
<proteinExistence type="predicted"/>
<dbReference type="PANTHER" id="PTHR45821">
    <property type="entry name" value="SNF2 DOMAIN-CONTAINING PROTEIN CLASSY 2-RELATED"/>
    <property type="match status" value="1"/>
</dbReference>
<name>A0A9Q1GNJ2_9CARY</name>
<keyword evidence="2" id="KW-0547">Nucleotide-binding</keyword>